<keyword evidence="3" id="KW-0804">Transcription</keyword>
<dbReference type="InterPro" id="IPR035472">
    <property type="entry name" value="RpiR-like_SIS"/>
</dbReference>
<dbReference type="Proteomes" id="UP000053433">
    <property type="component" value="Unassembled WGS sequence"/>
</dbReference>
<keyword evidence="1" id="KW-0805">Transcription regulation</keyword>
<sequence>MATNALNNDFLLNIQSVYPSLTKAEKKVADYTLQNSKAVRFLSITDLAEACHVSLTSVFRFCKVLKLQGYQEFKVQLALSIQEEGQGEEIELLPAAVTKADSVPTAAKKLLQSHINALSETHALVDEAALSRAAHYINHSDQVRFFGVGGSMLTAMEGMYKFLHIMPNVYCLSDIHMQTMGASTLNQHDTAVFISHSGASKEIVQMAQKAHEGGAKTIAITKYAKSPLTEYMDVVLLCGGYEPPLQEGSFPSKTAQMFVLDLLFTEVYRTQFDYSKEINKRVTTSILDKDY</sequence>
<dbReference type="PROSITE" id="PS51464">
    <property type="entry name" value="SIS"/>
    <property type="match status" value="1"/>
</dbReference>
<dbReference type="SUPFAM" id="SSF53697">
    <property type="entry name" value="SIS domain"/>
    <property type="match status" value="1"/>
</dbReference>
<dbReference type="InterPro" id="IPR009057">
    <property type="entry name" value="Homeodomain-like_sf"/>
</dbReference>
<dbReference type="Pfam" id="PF01380">
    <property type="entry name" value="SIS"/>
    <property type="match status" value="1"/>
</dbReference>
<dbReference type="Gene3D" id="1.10.10.10">
    <property type="entry name" value="Winged helix-like DNA-binding domain superfamily/Winged helix DNA-binding domain"/>
    <property type="match status" value="1"/>
</dbReference>
<dbReference type="EMBL" id="JXXK01000050">
    <property type="protein sequence ID" value="KJF38336.1"/>
    <property type="molecule type" value="Genomic_DNA"/>
</dbReference>
<evidence type="ECO:0000313" key="7">
    <source>
        <dbReference type="EMBL" id="KUE75202.1"/>
    </source>
</evidence>
<comment type="caution">
    <text evidence="6">The sequence shown here is derived from an EMBL/GenBank/DDBJ whole genome shotgun (WGS) entry which is preliminary data.</text>
</comment>
<keyword evidence="9" id="KW-1185">Reference proteome</keyword>
<dbReference type="Gene3D" id="3.40.50.10490">
    <property type="entry name" value="Glucose-6-phosphate isomerase like protein, domain 1"/>
    <property type="match status" value="1"/>
</dbReference>
<evidence type="ECO:0000313" key="11">
    <source>
        <dbReference type="Proteomes" id="UP000431913"/>
    </source>
</evidence>
<dbReference type="SUPFAM" id="SSF46689">
    <property type="entry name" value="Homeodomain-like"/>
    <property type="match status" value="1"/>
</dbReference>
<accession>A0A0W7TMZ2</accession>
<keyword evidence="2" id="KW-0238">DNA-binding</keyword>
<name>A0A0D8IVM2_9FIRM</name>
<dbReference type="GO" id="GO:0097367">
    <property type="term" value="F:carbohydrate derivative binding"/>
    <property type="evidence" value="ECO:0007669"/>
    <property type="project" value="InterPro"/>
</dbReference>
<proteinExistence type="predicted"/>
<evidence type="ECO:0000259" key="5">
    <source>
        <dbReference type="PROSITE" id="PS51464"/>
    </source>
</evidence>
<evidence type="ECO:0000259" key="4">
    <source>
        <dbReference type="PROSITE" id="PS51071"/>
    </source>
</evidence>
<evidence type="ECO:0000256" key="2">
    <source>
        <dbReference type="ARBA" id="ARBA00023125"/>
    </source>
</evidence>
<evidence type="ECO:0000256" key="1">
    <source>
        <dbReference type="ARBA" id="ARBA00023015"/>
    </source>
</evidence>
<dbReference type="Proteomes" id="UP000431913">
    <property type="component" value="Unassembled WGS sequence"/>
</dbReference>
<organism evidence="6 9">
    <name type="scientific">Ruthenibacterium lactatiformans</name>
    <dbReference type="NCBI Taxonomy" id="1550024"/>
    <lineage>
        <taxon>Bacteria</taxon>
        <taxon>Bacillati</taxon>
        <taxon>Bacillota</taxon>
        <taxon>Clostridia</taxon>
        <taxon>Eubacteriales</taxon>
        <taxon>Oscillospiraceae</taxon>
        <taxon>Ruthenibacterium</taxon>
    </lineage>
</organism>
<protein>
    <submittedName>
        <fullName evidence="8">MurR/RpiR family transcriptional regulator</fullName>
    </submittedName>
</protein>
<dbReference type="PANTHER" id="PTHR30514:SF9">
    <property type="entry name" value="TRANSCRIPTIONAL REGULATOR"/>
    <property type="match status" value="1"/>
</dbReference>
<dbReference type="GO" id="GO:0003677">
    <property type="term" value="F:DNA binding"/>
    <property type="evidence" value="ECO:0007669"/>
    <property type="project" value="UniProtKB-KW"/>
</dbReference>
<evidence type="ECO:0000313" key="6">
    <source>
        <dbReference type="EMBL" id="KJF38336.1"/>
    </source>
</evidence>
<evidence type="ECO:0000256" key="3">
    <source>
        <dbReference type="ARBA" id="ARBA00023163"/>
    </source>
</evidence>
<dbReference type="Pfam" id="PF01418">
    <property type="entry name" value="HTH_6"/>
    <property type="match status" value="1"/>
</dbReference>
<dbReference type="InterPro" id="IPR036388">
    <property type="entry name" value="WH-like_DNA-bd_sf"/>
</dbReference>
<dbReference type="GO" id="GO:0003700">
    <property type="term" value="F:DNA-binding transcription factor activity"/>
    <property type="evidence" value="ECO:0007669"/>
    <property type="project" value="InterPro"/>
</dbReference>
<dbReference type="GO" id="GO:1901135">
    <property type="term" value="P:carbohydrate derivative metabolic process"/>
    <property type="evidence" value="ECO:0007669"/>
    <property type="project" value="InterPro"/>
</dbReference>
<dbReference type="PANTHER" id="PTHR30514">
    <property type="entry name" value="GLUCOKINASE"/>
    <property type="match status" value="1"/>
</dbReference>
<dbReference type="InterPro" id="IPR000281">
    <property type="entry name" value="HTH_RpiR"/>
</dbReference>
<reference evidence="7 10" key="2">
    <citation type="submission" date="2015-10" db="EMBL/GenBank/DDBJ databases">
        <title>A novel member of the family Ruminococcaceae isolated from human faeces.</title>
        <authorList>
            <person name="Shkoporov A.N."/>
            <person name="Chaplin A.V."/>
            <person name="Motuzova O.V."/>
            <person name="Kafarskaia L.I."/>
            <person name="Efimov B.A."/>
        </authorList>
    </citation>
    <scope>NUCLEOTIDE SEQUENCE [LARGE SCALE GENOMIC DNA]</scope>
    <source>
        <strain evidence="7 10">668</strain>
    </source>
</reference>
<dbReference type="CDD" id="cd05013">
    <property type="entry name" value="SIS_RpiR"/>
    <property type="match status" value="1"/>
</dbReference>
<dbReference type="Proteomes" id="UP000032483">
    <property type="component" value="Unassembled WGS sequence"/>
</dbReference>
<reference evidence="6" key="1">
    <citation type="submission" date="2015-02" db="EMBL/GenBank/DDBJ databases">
        <title>A novel member of the family Ruminococcaceae isolated from human feces.</title>
        <authorList>
            <person name="Shkoporov A.N."/>
            <person name="Chaplin A.V."/>
            <person name="Motuzova O.V."/>
            <person name="Kafarskaia L.I."/>
            <person name="Khokhlova E.V."/>
            <person name="Efimov B.A."/>
        </authorList>
    </citation>
    <scope>NUCLEOTIDE SEQUENCE [LARGE SCALE GENOMIC DNA]</scope>
    <source>
        <strain evidence="6">585-1</strain>
    </source>
</reference>
<dbReference type="InterPro" id="IPR047640">
    <property type="entry name" value="RpiR-like"/>
</dbReference>
<evidence type="ECO:0000313" key="9">
    <source>
        <dbReference type="Proteomes" id="UP000032483"/>
    </source>
</evidence>
<dbReference type="PROSITE" id="PS51071">
    <property type="entry name" value="HTH_RPIR"/>
    <property type="match status" value="1"/>
</dbReference>
<gene>
    <name evidence="7" type="ORF">ASJ35_15170</name>
    <name evidence="8" type="ORF">FYJ76_10685</name>
    <name evidence="6" type="ORF">TQ39_18670</name>
</gene>
<dbReference type="EMBL" id="VUNJ01000010">
    <property type="protein sequence ID" value="MST92392.1"/>
    <property type="molecule type" value="Genomic_DNA"/>
</dbReference>
<evidence type="ECO:0000313" key="10">
    <source>
        <dbReference type="Proteomes" id="UP000053433"/>
    </source>
</evidence>
<dbReference type="InterPro" id="IPR046348">
    <property type="entry name" value="SIS_dom_sf"/>
</dbReference>
<dbReference type="EMBL" id="LMUA01000027">
    <property type="protein sequence ID" value="KUE75202.1"/>
    <property type="molecule type" value="Genomic_DNA"/>
</dbReference>
<feature type="domain" description="HTH rpiR-type" evidence="4">
    <location>
        <begin position="8"/>
        <end position="84"/>
    </location>
</feature>
<dbReference type="InterPro" id="IPR001347">
    <property type="entry name" value="SIS_dom"/>
</dbReference>
<dbReference type="GeneID" id="42858560"/>
<reference evidence="8 11" key="3">
    <citation type="submission" date="2019-08" db="EMBL/GenBank/DDBJ databases">
        <title>In-depth cultivation of the pig gut microbiome towards novel bacterial diversity and tailored functional studies.</title>
        <authorList>
            <person name="Wylensek D."/>
            <person name="Hitch T.C.A."/>
            <person name="Clavel T."/>
        </authorList>
    </citation>
    <scope>NUCLEOTIDE SEQUENCE [LARGE SCALE GENOMIC DNA]</scope>
    <source>
        <strain evidence="8 11">WCA3-601-WT-6J</strain>
    </source>
</reference>
<dbReference type="RefSeq" id="WP_050006642.1">
    <property type="nucleotide sequence ID" value="NZ_CATXDA010000017.1"/>
</dbReference>
<evidence type="ECO:0000313" key="8">
    <source>
        <dbReference type="EMBL" id="MST92392.1"/>
    </source>
</evidence>
<dbReference type="AlphaFoldDB" id="A0A0D8IVM2"/>
<accession>A0A0D8IVM2</accession>
<feature type="domain" description="SIS" evidence="5">
    <location>
        <begin position="133"/>
        <end position="273"/>
    </location>
</feature>